<gene>
    <name evidence="2" type="ORF">ATK78_0005</name>
</gene>
<dbReference type="RefSeq" id="WP_166664777.1">
    <property type="nucleotide sequence ID" value="NZ_SNYC01000001.1"/>
</dbReference>
<sequence>MKKYLMVILLMALGLSGKSQKKDTSRVFVPVKDGSITYESINDHPNLSKDKIYELSLKWLANTFLDSKEVIRVQNRETGNILGNGITDIIISGFFGSTERFSFMIDITVKDSKSRLRLYQFMNKSLDSKYDFRSTDPVWVRFDNGKSFTPKDDKKMFSGLNARINGLIENYKKYINSNTQIDEF</sequence>
<evidence type="ECO:0000313" key="3">
    <source>
        <dbReference type="Proteomes" id="UP000295620"/>
    </source>
</evidence>
<keyword evidence="3" id="KW-1185">Reference proteome</keyword>
<proteinExistence type="predicted"/>
<dbReference type="Pfam" id="PF14730">
    <property type="entry name" value="DUF4468"/>
    <property type="match status" value="1"/>
</dbReference>
<protein>
    <submittedName>
        <fullName evidence="2">Uncharacterized protein with TBP-like fold DUF4468</fullName>
    </submittedName>
</protein>
<feature type="domain" description="DUF4468" evidence="1">
    <location>
        <begin position="41"/>
        <end position="121"/>
    </location>
</feature>
<organism evidence="2 3">
    <name type="scientific">Pedobacter metabolipauper</name>
    <dbReference type="NCBI Taxonomy" id="425513"/>
    <lineage>
        <taxon>Bacteria</taxon>
        <taxon>Pseudomonadati</taxon>
        <taxon>Bacteroidota</taxon>
        <taxon>Sphingobacteriia</taxon>
        <taxon>Sphingobacteriales</taxon>
        <taxon>Sphingobacteriaceae</taxon>
        <taxon>Pedobacter</taxon>
    </lineage>
</organism>
<name>A0A4R6T0G5_9SPHI</name>
<comment type="caution">
    <text evidence="2">The sequence shown here is derived from an EMBL/GenBank/DDBJ whole genome shotgun (WGS) entry which is preliminary data.</text>
</comment>
<dbReference type="AlphaFoldDB" id="A0A4R6T0G5"/>
<evidence type="ECO:0000259" key="1">
    <source>
        <dbReference type="Pfam" id="PF14730"/>
    </source>
</evidence>
<accession>A0A4R6T0G5</accession>
<dbReference type="EMBL" id="SNYC01000001">
    <property type="protein sequence ID" value="TDQ12798.1"/>
    <property type="molecule type" value="Genomic_DNA"/>
</dbReference>
<dbReference type="Gene3D" id="3.30.530.80">
    <property type="match status" value="1"/>
</dbReference>
<dbReference type="Proteomes" id="UP000295620">
    <property type="component" value="Unassembled WGS sequence"/>
</dbReference>
<evidence type="ECO:0000313" key="2">
    <source>
        <dbReference type="EMBL" id="TDQ12798.1"/>
    </source>
</evidence>
<dbReference type="InterPro" id="IPR027823">
    <property type="entry name" value="DUF4468"/>
</dbReference>
<reference evidence="2 3" key="1">
    <citation type="submission" date="2019-03" db="EMBL/GenBank/DDBJ databases">
        <title>Genomic Encyclopedia of Archaeal and Bacterial Type Strains, Phase II (KMG-II): from individual species to whole genera.</title>
        <authorList>
            <person name="Goeker M."/>
        </authorList>
    </citation>
    <scope>NUCLEOTIDE SEQUENCE [LARGE SCALE GENOMIC DNA]</scope>
    <source>
        <strain evidence="2 3">DSM 19035</strain>
    </source>
</reference>